<evidence type="ECO:0000256" key="3">
    <source>
        <dbReference type="ARBA" id="ARBA00023155"/>
    </source>
</evidence>
<evidence type="ECO:0000256" key="1">
    <source>
        <dbReference type="ARBA" id="ARBA00004123"/>
    </source>
</evidence>
<dbReference type="InterPro" id="IPR001356">
    <property type="entry name" value="HD"/>
</dbReference>
<keyword evidence="8" id="KW-1185">Reference proteome</keyword>
<dbReference type="PANTHER" id="PTHR24208">
    <property type="entry name" value="LIM/HOMEOBOX PROTEIN LHX"/>
    <property type="match status" value="1"/>
</dbReference>
<sequence length="121" mass="13950">MIDIQRYFVSIQKSNAHFQVDSNPDGADLERIANITGLSKRVTQVWFQNHIEQYQYTDRNEQIVLNSVYRTLEHVRRSIKVVGKVATVLWTVLVHPKVLVVLVKKAKLVVMACFRAQSQQG</sequence>
<dbReference type="SUPFAM" id="SSF46689">
    <property type="entry name" value="Homeodomain-like"/>
    <property type="match status" value="1"/>
</dbReference>
<accession>A0A0D8X6V8</accession>
<dbReference type="Pfam" id="PF00046">
    <property type="entry name" value="Homeodomain"/>
    <property type="match status" value="1"/>
</dbReference>
<dbReference type="GO" id="GO:0030182">
    <property type="term" value="P:neuron differentiation"/>
    <property type="evidence" value="ECO:0007669"/>
    <property type="project" value="TreeGrafter"/>
</dbReference>
<dbReference type="InterPro" id="IPR009057">
    <property type="entry name" value="Homeodomain-like_sf"/>
</dbReference>
<protein>
    <submittedName>
        <fullName evidence="7">Homeobox domain protein</fullName>
    </submittedName>
</protein>
<dbReference type="STRING" id="29172.A0A0D8X6V8"/>
<dbReference type="OrthoDB" id="10068367at2759"/>
<dbReference type="EMBL" id="KN717433">
    <property type="protein sequence ID" value="KJH40270.1"/>
    <property type="molecule type" value="Genomic_DNA"/>
</dbReference>
<dbReference type="GO" id="GO:0005634">
    <property type="term" value="C:nucleus"/>
    <property type="evidence" value="ECO:0007669"/>
    <property type="project" value="UniProtKB-SubCell"/>
</dbReference>
<keyword evidence="4 5" id="KW-0539">Nucleus</keyword>
<evidence type="ECO:0000259" key="6">
    <source>
        <dbReference type="Pfam" id="PF00046"/>
    </source>
</evidence>
<comment type="subcellular location">
    <subcellularLocation>
        <location evidence="1 5">Nucleus</location>
    </subcellularLocation>
</comment>
<evidence type="ECO:0000256" key="4">
    <source>
        <dbReference type="ARBA" id="ARBA00023242"/>
    </source>
</evidence>
<dbReference type="GO" id="GO:0000981">
    <property type="term" value="F:DNA-binding transcription factor activity, RNA polymerase II-specific"/>
    <property type="evidence" value="ECO:0007669"/>
    <property type="project" value="TreeGrafter"/>
</dbReference>
<reference evidence="7 8" key="1">
    <citation type="submission" date="2013-11" db="EMBL/GenBank/DDBJ databases">
        <title>Draft genome of the bovine lungworm Dictyocaulus viviparus.</title>
        <authorList>
            <person name="Mitreva M."/>
        </authorList>
    </citation>
    <scope>NUCLEOTIDE SEQUENCE [LARGE SCALE GENOMIC DNA]</scope>
    <source>
        <strain evidence="7 8">HannoverDv2000</strain>
    </source>
</reference>
<evidence type="ECO:0000313" key="7">
    <source>
        <dbReference type="EMBL" id="KJH40270.1"/>
    </source>
</evidence>
<dbReference type="GO" id="GO:0000977">
    <property type="term" value="F:RNA polymerase II transcription regulatory region sequence-specific DNA binding"/>
    <property type="evidence" value="ECO:0007669"/>
    <property type="project" value="TreeGrafter"/>
</dbReference>
<gene>
    <name evidence="7" type="ORF">DICVIV_13789</name>
</gene>
<proteinExistence type="predicted"/>
<dbReference type="CDD" id="cd00086">
    <property type="entry name" value="homeodomain"/>
    <property type="match status" value="1"/>
</dbReference>
<dbReference type="Gene3D" id="1.10.10.60">
    <property type="entry name" value="Homeodomain-like"/>
    <property type="match status" value="1"/>
</dbReference>
<feature type="domain" description="Homeobox" evidence="6">
    <location>
        <begin position="16"/>
        <end position="50"/>
    </location>
</feature>
<organism evidence="7 8">
    <name type="scientific">Dictyocaulus viviparus</name>
    <name type="common">Bovine lungworm</name>
    <dbReference type="NCBI Taxonomy" id="29172"/>
    <lineage>
        <taxon>Eukaryota</taxon>
        <taxon>Metazoa</taxon>
        <taxon>Ecdysozoa</taxon>
        <taxon>Nematoda</taxon>
        <taxon>Chromadorea</taxon>
        <taxon>Rhabditida</taxon>
        <taxon>Rhabditina</taxon>
        <taxon>Rhabditomorpha</taxon>
        <taxon>Strongyloidea</taxon>
        <taxon>Metastrongylidae</taxon>
        <taxon>Dictyocaulus</taxon>
    </lineage>
</organism>
<reference evidence="8" key="2">
    <citation type="journal article" date="2016" name="Sci. Rep.">
        <title>Dictyocaulus viviparus genome, variome and transcriptome elucidate lungworm biology and support future intervention.</title>
        <authorList>
            <person name="McNulty S.N."/>
            <person name="Strube C."/>
            <person name="Rosa B.A."/>
            <person name="Martin J.C."/>
            <person name="Tyagi R."/>
            <person name="Choi Y.J."/>
            <person name="Wang Q."/>
            <person name="Hallsworth Pepin K."/>
            <person name="Zhang X."/>
            <person name="Ozersky P."/>
            <person name="Wilson R.K."/>
            <person name="Sternberg P.W."/>
            <person name="Gasser R.B."/>
            <person name="Mitreva M."/>
        </authorList>
    </citation>
    <scope>NUCLEOTIDE SEQUENCE [LARGE SCALE GENOMIC DNA]</scope>
    <source>
        <strain evidence="8">HannoverDv2000</strain>
    </source>
</reference>
<evidence type="ECO:0000256" key="2">
    <source>
        <dbReference type="ARBA" id="ARBA00023125"/>
    </source>
</evidence>
<dbReference type="Proteomes" id="UP000053766">
    <property type="component" value="Unassembled WGS sequence"/>
</dbReference>
<evidence type="ECO:0000256" key="5">
    <source>
        <dbReference type="RuleBase" id="RU000682"/>
    </source>
</evidence>
<keyword evidence="3 5" id="KW-0371">Homeobox</keyword>
<keyword evidence="2 5" id="KW-0238">DNA-binding</keyword>
<dbReference type="PANTHER" id="PTHR24208:SF127">
    <property type="entry name" value="LIM_HOMEOBOX PROTEIN AWH"/>
    <property type="match status" value="1"/>
</dbReference>
<dbReference type="AlphaFoldDB" id="A0A0D8X6V8"/>
<evidence type="ECO:0000313" key="8">
    <source>
        <dbReference type="Proteomes" id="UP000053766"/>
    </source>
</evidence>
<name>A0A0D8X6V8_DICVI</name>
<dbReference type="InterPro" id="IPR050453">
    <property type="entry name" value="LIM_Homeobox_TF"/>
</dbReference>